<keyword evidence="3" id="KW-1185">Reference proteome</keyword>
<feature type="compositionally biased region" description="Polar residues" evidence="1">
    <location>
        <begin position="48"/>
        <end position="60"/>
    </location>
</feature>
<accession>A0A4Y2M165</accession>
<sequence length="82" mass="9803">MEEIEEIQMEEHGSERKNTKTNERKNTRNGRKHRMEFELKKYMEQRSESSNSNSVANQEQLPRIKPKLEIPSFDAKVKLNKI</sequence>
<evidence type="ECO:0000256" key="1">
    <source>
        <dbReference type="SAM" id="MobiDB-lite"/>
    </source>
</evidence>
<gene>
    <name evidence="2" type="ORF">AVEN_104147_1</name>
</gene>
<evidence type="ECO:0000313" key="3">
    <source>
        <dbReference type="Proteomes" id="UP000499080"/>
    </source>
</evidence>
<proteinExistence type="predicted"/>
<comment type="caution">
    <text evidence="2">The sequence shown here is derived from an EMBL/GenBank/DDBJ whole genome shotgun (WGS) entry which is preliminary data.</text>
</comment>
<protein>
    <submittedName>
        <fullName evidence="2">Uncharacterized protein</fullName>
    </submittedName>
</protein>
<feature type="compositionally biased region" description="Basic and acidic residues" evidence="1">
    <location>
        <begin position="35"/>
        <end position="47"/>
    </location>
</feature>
<name>A0A4Y2M165_ARAVE</name>
<dbReference type="Proteomes" id="UP000499080">
    <property type="component" value="Unassembled WGS sequence"/>
</dbReference>
<organism evidence="2 3">
    <name type="scientific">Araneus ventricosus</name>
    <name type="common">Orbweaver spider</name>
    <name type="synonym">Epeira ventricosa</name>
    <dbReference type="NCBI Taxonomy" id="182803"/>
    <lineage>
        <taxon>Eukaryota</taxon>
        <taxon>Metazoa</taxon>
        <taxon>Ecdysozoa</taxon>
        <taxon>Arthropoda</taxon>
        <taxon>Chelicerata</taxon>
        <taxon>Arachnida</taxon>
        <taxon>Araneae</taxon>
        <taxon>Araneomorphae</taxon>
        <taxon>Entelegynae</taxon>
        <taxon>Araneoidea</taxon>
        <taxon>Araneidae</taxon>
        <taxon>Araneus</taxon>
    </lineage>
</organism>
<feature type="compositionally biased region" description="Basic and acidic residues" evidence="1">
    <location>
        <begin position="9"/>
        <end position="26"/>
    </location>
</feature>
<dbReference type="EMBL" id="BGPR01006656">
    <property type="protein sequence ID" value="GBN20755.1"/>
    <property type="molecule type" value="Genomic_DNA"/>
</dbReference>
<feature type="region of interest" description="Disordered" evidence="1">
    <location>
        <begin position="1"/>
        <end position="67"/>
    </location>
</feature>
<reference evidence="2 3" key="1">
    <citation type="journal article" date="2019" name="Sci. Rep.">
        <title>Orb-weaving spider Araneus ventricosus genome elucidates the spidroin gene catalogue.</title>
        <authorList>
            <person name="Kono N."/>
            <person name="Nakamura H."/>
            <person name="Ohtoshi R."/>
            <person name="Moran D.A.P."/>
            <person name="Shinohara A."/>
            <person name="Yoshida Y."/>
            <person name="Fujiwara M."/>
            <person name="Mori M."/>
            <person name="Tomita M."/>
            <person name="Arakawa K."/>
        </authorList>
    </citation>
    <scope>NUCLEOTIDE SEQUENCE [LARGE SCALE GENOMIC DNA]</scope>
</reference>
<evidence type="ECO:0000313" key="2">
    <source>
        <dbReference type="EMBL" id="GBN20755.1"/>
    </source>
</evidence>
<dbReference type="AlphaFoldDB" id="A0A4Y2M165"/>